<evidence type="ECO:0008006" key="4">
    <source>
        <dbReference type="Google" id="ProtNLM"/>
    </source>
</evidence>
<name>A0A7D5KED8_9EURY</name>
<dbReference type="KEGG" id="haly:HYG82_15280"/>
<dbReference type="PROSITE" id="PS51318">
    <property type="entry name" value="TAT"/>
    <property type="match status" value="1"/>
</dbReference>
<evidence type="ECO:0000313" key="2">
    <source>
        <dbReference type="EMBL" id="QLG50121.1"/>
    </source>
</evidence>
<dbReference type="AlphaFoldDB" id="A0A7D5KED8"/>
<dbReference type="InterPro" id="IPR006311">
    <property type="entry name" value="TAT_signal"/>
</dbReference>
<dbReference type="GeneID" id="56034681"/>
<dbReference type="Proteomes" id="UP000509241">
    <property type="component" value="Chromosome"/>
</dbReference>
<reference evidence="2 3" key="1">
    <citation type="submission" date="2020-07" db="EMBL/GenBank/DDBJ databases">
        <authorList>
            <person name="Cui H."/>
        </authorList>
    </citation>
    <scope>NUCLEOTIDE SEQUENCE [LARGE SCALE GENOMIC DNA]</scope>
    <source>
        <strain evidence="2 3">YPL8</strain>
    </source>
</reference>
<protein>
    <recommendedName>
        <fullName evidence="4">Right handed beta helix domain-containing protein</fullName>
    </recommendedName>
</protein>
<sequence>MTGTNDPTSRRSLLRAFGTASITGAIAGCSERALSSSEGEQTPDDASDTDADPESDDSADTGGDEPTYGACPTGELDTDCDAVEVSASLSSDTVWGEECSNYHVTTEIWVRNGANLAIRPGTTVTFASGSSLQVREGSSLTAQGTCEAPIRMTGEQETRGYWGGLVFYGSNNLDNKLRHVIVEYAGASRSHHSVRKAGIELLDARAAFERCTIRESAGEGIYLKYDAALDAFDRCLVTANATAAACRDQSAHQFAGKSQYTGNDDDRIHVAPTSGGISESVDVEWGVTDARYVLTGVTDNYGRLTIEPGATVSFEQNAGLNTRNGGSLTAVGMNEDESVAPITFTGEQKTRGYWRGLQFQDSDRTENRLDHAVVEYGGSESFHHSTVAANVTVRYGSRLSVTNTTVREGGGYGVCFSSNETVDAFHNNTVTKNADGAAWVRTPSSVYFSDTSTYTGNDDDRIDIVPTSGGLPETISDSWEAVDARYVVTGTVTVYGDLTIEPGATVSFDQDAGLDVRDDGSLTAVGTNQDESVAPITFTGEQKTRGYWQGIQFCNTDRTENRLGHAVVEYGGSESFHHSTVAANVTVRAGSRLSVDSSTIREGGGYGVCFGSNETIDSFHTNTVTRNASGAAWARSTSSHFFPDTSTYVGNDDDRIDVIPTSSGIEEGSTVTWQGVDARYVVEDVLDVQGDLTIETGATVSFESDAGLQVWSTGSLNATGTADTPITFTGEQKTPGFWRGLSYRESDRVENRLIYAVVEYAGSGSFNHRVEPANVAAYIGARLLLENTTIRNGAGYGLYTNASNVTTVAVTYENNALGSVGTA</sequence>
<gene>
    <name evidence="2" type="ORF">HYG82_15280</name>
</gene>
<proteinExistence type="predicted"/>
<feature type="compositionally biased region" description="Acidic residues" evidence="1">
    <location>
        <begin position="41"/>
        <end position="63"/>
    </location>
</feature>
<dbReference type="InterPro" id="IPR006626">
    <property type="entry name" value="PbH1"/>
</dbReference>
<dbReference type="RefSeq" id="WP_179262320.1">
    <property type="nucleotide sequence ID" value="NZ_CP058601.1"/>
</dbReference>
<evidence type="ECO:0000256" key="1">
    <source>
        <dbReference type="SAM" id="MobiDB-lite"/>
    </source>
</evidence>
<feature type="region of interest" description="Disordered" evidence="1">
    <location>
        <begin position="29"/>
        <end position="75"/>
    </location>
</feature>
<dbReference type="EMBL" id="CP058601">
    <property type="protein sequence ID" value="QLG50121.1"/>
    <property type="molecule type" value="Genomic_DNA"/>
</dbReference>
<organism evidence="2 3">
    <name type="scientific">Natrinema halophilum</name>
    <dbReference type="NCBI Taxonomy" id="1699371"/>
    <lineage>
        <taxon>Archaea</taxon>
        <taxon>Methanobacteriati</taxon>
        <taxon>Methanobacteriota</taxon>
        <taxon>Stenosarchaea group</taxon>
        <taxon>Halobacteria</taxon>
        <taxon>Halobacteriales</taxon>
        <taxon>Natrialbaceae</taxon>
        <taxon>Natrinema</taxon>
    </lineage>
</organism>
<dbReference type="OrthoDB" id="236981at2157"/>
<dbReference type="SMART" id="SM00710">
    <property type="entry name" value="PbH1"/>
    <property type="match status" value="4"/>
</dbReference>
<evidence type="ECO:0000313" key="3">
    <source>
        <dbReference type="Proteomes" id="UP000509241"/>
    </source>
</evidence>
<accession>A0A7D5KED8</accession>
<keyword evidence="3" id="KW-1185">Reference proteome</keyword>